<feature type="transmembrane region" description="Helical" evidence="8">
    <location>
        <begin position="262"/>
        <end position="281"/>
    </location>
</feature>
<feature type="transmembrane region" description="Helical" evidence="8">
    <location>
        <begin position="462"/>
        <end position="485"/>
    </location>
</feature>
<dbReference type="InterPro" id="IPR036259">
    <property type="entry name" value="MFS_trans_sf"/>
</dbReference>
<feature type="transmembrane region" description="Helical" evidence="8">
    <location>
        <begin position="222"/>
        <end position="241"/>
    </location>
</feature>
<reference evidence="11" key="1">
    <citation type="journal article" date="2017" name="Nat. Microbiol.">
        <title>Global analysis of biosynthetic gene clusters reveals vast potential of secondary metabolite production in Penicillium species.</title>
        <authorList>
            <person name="Nielsen J.C."/>
            <person name="Grijseels S."/>
            <person name="Prigent S."/>
            <person name="Ji B."/>
            <person name="Dainat J."/>
            <person name="Nielsen K.F."/>
            <person name="Frisvad J.C."/>
            <person name="Workman M."/>
            <person name="Nielsen J."/>
        </authorList>
    </citation>
    <scope>NUCLEOTIDE SEQUENCE [LARGE SCALE GENOMIC DNA]</scope>
    <source>
        <strain evidence="11">IBT 29525</strain>
    </source>
</reference>
<dbReference type="PANTHER" id="PTHR23501">
    <property type="entry name" value="MAJOR FACILITATOR SUPERFAMILY"/>
    <property type="match status" value="1"/>
</dbReference>
<dbReference type="Gene3D" id="1.20.1250.20">
    <property type="entry name" value="MFS general substrate transporter like domains"/>
    <property type="match status" value="1"/>
</dbReference>
<feature type="transmembrane region" description="Helical" evidence="8">
    <location>
        <begin position="65"/>
        <end position="83"/>
    </location>
</feature>
<feature type="transmembrane region" description="Helical" evidence="8">
    <location>
        <begin position="158"/>
        <end position="178"/>
    </location>
</feature>
<comment type="similarity">
    <text evidence="2">Belongs to the major facilitator superfamily. TCR/Tet family.</text>
</comment>
<evidence type="ECO:0000256" key="7">
    <source>
        <dbReference type="SAM" id="MobiDB-lite"/>
    </source>
</evidence>
<organism evidence="10 11">
    <name type="scientific">Penicillium solitum</name>
    <dbReference type="NCBI Taxonomy" id="60172"/>
    <lineage>
        <taxon>Eukaryota</taxon>
        <taxon>Fungi</taxon>
        <taxon>Dikarya</taxon>
        <taxon>Ascomycota</taxon>
        <taxon>Pezizomycotina</taxon>
        <taxon>Eurotiomycetes</taxon>
        <taxon>Eurotiomycetidae</taxon>
        <taxon>Eurotiales</taxon>
        <taxon>Aspergillaceae</taxon>
        <taxon>Penicillium</taxon>
    </lineage>
</organism>
<dbReference type="SUPFAM" id="SSF103473">
    <property type="entry name" value="MFS general substrate transporter"/>
    <property type="match status" value="1"/>
</dbReference>
<feature type="transmembrane region" description="Helical" evidence="8">
    <location>
        <begin position="133"/>
        <end position="152"/>
    </location>
</feature>
<feature type="domain" description="Major facilitator superfamily (MFS) profile" evidence="9">
    <location>
        <begin position="68"/>
        <end position="562"/>
    </location>
</feature>
<dbReference type="InterPro" id="IPR011701">
    <property type="entry name" value="MFS"/>
</dbReference>
<feature type="transmembrane region" description="Helical" evidence="8">
    <location>
        <begin position="190"/>
        <end position="210"/>
    </location>
</feature>
<keyword evidence="11" id="KW-1185">Reference proteome</keyword>
<keyword evidence="5 8" id="KW-1133">Transmembrane helix</keyword>
<feature type="transmembrane region" description="Helical" evidence="8">
    <location>
        <begin position="293"/>
        <end position="313"/>
    </location>
</feature>
<evidence type="ECO:0000256" key="5">
    <source>
        <dbReference type="ARBA" id="ARBA00022989"/>
    </source>
</evidence>
<feature type="transmembrane region" description="Helical" evidence="8">
    <location>
        <begin position="103"/>
        <end position="121"/>
    </location>
</feature>
<evidence type="ECO:0000313" key="11">
    <source>
        <dbReference type="Proteomes" id="UP000191612"/>
    </source>
</evidence>
<evidence type="ECO:0000256" key="4">
    <source>
        <dbReference type="ARBA" id="ARBA00022692"/>
    </source>
</evidence>
<dbReference type="Proteomes" id="UP000191612">
    <property type="component" value="Unassembled WGS sequence"/>
</dbReference>
<feature type="transmembrane region" description="Helical" evidence="8">
    <location>
        <begin position="334"/>
        <end position="359"/>
    </location>
</feature>
<dbReference type="PROSITE" id="PS50850">
    <property type="entry name" value="MFS"/>
    <property type="match status" value="1"/>
</dbReference>
<dbReference type="CDD" id="cd17502">
    <property type="entry name" value="MFS_Azr1_MDR_like"/>
    <property type="match status" value="1"/>
</dbReference>
<sequence>MVVLDDKQPQGLPESNLEDKRLDESGSSTRADDYYDDGKQTPPANDDAPLAGPEAPPRDISGWKWYLTLASILASTFLYALDATVVADLQSVIVQDLGGITKLSWLSVAFLLSATATNLVWGRVYGHFNAKWFYIFHVTLFEIGSAICGAAPSMDVMILGRAIAGVGGSGLYVGCMTLIAMTTTISERPIYISCTGLSWGLGIVLGPVIGGAFSESSVGWRWAFYINLFIGAVCAPFYLFLIPNKDPRPGASIRERAVELDYPGIVLQCGALTALIMAINLGGVTYPWNSGRIIAMFVVSGVLFIALGIQQVWKIGVTLSRRIIPVQFFRSKTVLILFAATASGGACAFIPIYMIPLFFQFTRNDAPLDAGVRLLPFVVVMVVFVFINGNLMARLGYYMPWYLLGGLLIVVGSALMYTVEQETSQGRVYGYSVPLGVGVGMFLQASFSVAQAVVSLENIAPAIGFITLAQFAGITLALAIGNAVLLNGCLEKIEAILPSVPSAQIQAAILGAQSDLVKNLSPELKTRVLDAIVKAIGDTYILTIAGGALVALLSLLLRHDKLFGIASGVHAA</sequence>
<keyword evidence="3" id="KW-0813">Transport</keyword>
<dbReference type="FunFam" id="1.20.1250.20:FF:000429">
    <property type="entry name" value="MFS drug efflux transporter, putative"/>
    <property type="match status" value="1"/>
</dbReference>
<feature type="transmembrane region" description="Helical" evidence="8">
    <location>
        <begin position="539"/>
        <end position="557"/>
    </location>
</feature>
<evidence type="ECO:0000256" key="2">
    <source>
        <dbReference type="ARBA" id="ARBA00007520"/>
    </source>
</evidence>
<dbReference type="STRING" id="60172.A0A1V6RA23"/>
<evidence type="ECO:0000256" key="3">
    <source>
        <dbReference type="ARBA" id="ARBA00022448"/>
    </source>
</evidence>
<dbReference type="EMBL" id="MDYO01000010">
    <property type="protein sequence ID" value="OQD98042.1"/>
    <property type="molecule type" value="Genomic_DNA"/>
</dbReference>
<dbReference type="PANTHER" id="PTHR23501:SF12">
    <property type="entry name" value="MAJOR FACILITATOR SUPERFAMILY (MFS) PROFILE DOMAIN-CONTAINING PROTEIN-RELATED"/>
    <property type="match status" value="1"/>
</dbReference>
<evidence type="ECO:0000313" key="10">
    <source>
        <dbReference type="EMBL" id="OQD98042.1"/>
    </source>
</evidence>
<feature type="region of interest" description="Disordered" evidence="7">
    <location>
        <begin position="1"/>
        <end position="54"/>
    </location>
</feature>
<feature type="transmembrane region" description="Helical" evidence="8">
    <location>
        <begin position="401"/>
        <end position="419"/>
    </location>
</feature>
<dbReference type="GO" id="GO:0005886">
    <property type="term" value="C:plasma membrane"/>
    <property type="evidence" value="ECO:0007669"/>
    <property type="project" value="TreeGrafter"/>
</dbReference>
<gene>
    <name evidence="10" type="ORF">PENSOL_c010G08736</name>
</gene>
<proteinExistence type="inferred from homology"/>
<evidence type="ECO:0000256" key="6">
    <source>
        <dbReference type="ARBA" id="ARBA00023136"/>
    </source>
</evidence>
<accession>A0A1V6RA23</accession>
<dbReference type="InterPro" id="IPR020846">
    <property type="entry name" value="MFS_dom"/>
</dbReference>
<evidence type="ECO:0000256" key="1">
    <source>
        <dbReference type="ARBA" id="ARBA00004141"/>
    </source>
</evidence>
<comment type="caution">
    <text evidence="10">The sequence shown here is derived from an EMBL/GenBank/DDBJ whole genome shotgun (WGS) entry which is preliminary data.</text>
</comment>
<dbReference type="GO" id="GO:0022857">
    <property type="term" value="F:transmembrane transporter activity"/>
    <property type="evidence" value="ECO:0007669"/>
    <property type="project" value="InterPro"/>
</dbReference>
<keyword evidence="6 8" id="KW-0472">Membrane</keyword>
<dbReference type="Pfam" id="PF07690">
    <property type="entry name" value="MFS_1"/>
    <property type="match status" value="1"/>
</dbReference>
<feature type="transmembrane region" description="Helical" evidence="8">
    <location>
        <begin position="431"/>
        <end position="450"/>
    </location>
</feature>
<evidence type="ECO:0000259" key="9">
    <source>
        <dbReference type="PROSITE" id="PS50850"/>
    </source>
</evidence>
<keyword evidence="4 8" id="KW-0812">Transmembrane</keyword>
<name>A0A1V6RA23_9EURO</name>
<feature type="transmembrane region" description="Helical" evidence="8">
    <location>
        <begin position="371"/>
        <end position="389"/>
    </location>
</feature>
<evidence type="ECO:0000256" key="8">
    <source>
        <dbReference type="SAM" id="Phobius"/>
    </source>
</evidence>
<dbReference type="AlphaFoldDB" id="A0A1V6RA23"/>
<feature type="compositionally biased region" description="Basic and acidic residues" evidence="7">
    <location>
        <begin position="17"/>
        <end position="39"/>
    </location>
</feature>
<protein>
    <recommendedName>
        <fullName evidence="9">Major facilitator superfamily (MFS) profile domain-containing protein</fullName>
    </recommendedName>
</protein>
<comment type="subcellular location">
    <subcellularLocation>
        <location evidence="1">Membrane</location>
        <topology evidence="1">Multi-pass membrane protein</topology>
    </subcellularLocation>
</comment>